<evidence type="ECO:0000259" key="1">
    <source>
        <dbReference type="Pfam" id="PF18862"/>
    </source>
</evidence>
<gene>
    <name evidence="2" type="ORF">AFL01nite_02990</name>
</gene>
<organism evidence="2 3">
    <name type="scientific">Aeromicrobium flavum</name>
    <dbReference type="NCBI Taxonomy" id="416568"/>
    <lineage>
        <taxon>Bacteria</taxon>
        <taxon>Bacillati</taxon>
        <taxon>Actinomycetota</taxon>
        <taxon>Actinomycetes</taxon>
        <taxon>Propionibacteriales</taxon>
        <taxon>Nocardioidaceae</taxon>
        <taxon>Aeromicrobium</taxon>
    </lineage>
</organism>
<reference evidence="2 3" key="1">
    <citation type="submission" date="2019-07" db="EMBL/GenBank/DDBJ databases">
        <title>Whole genome shotgun sequence of Aeromicrobium flavum NBRC 107625.</title>
        <authorList>
            <person name="Hosoyama A."/>
            <person name="Uohara A."/>
            <person name="Ohji S."/>
            <person name="Ichikawa N."/>
        </authorList>
    </citation>
    <scope>NUCLEOTIDE SEQUENCE [LARGE SCALE GENOMIC DNA]</scope>
    <source>
        <strain evidence="2 3">NBRC 107625</strain>
    </source>
</reference>
<keyword evidence="3" id="KW-1185">Reference proteome</keyword>
<accession>A0A512HR88</accession>
<dbReference type="EMBL" id="BJZQ01000001">
    <property type="protein sequence ID" value="GEO87972.1"/>
    <property type="molecule type" value="Genomic_DNA"/>
</dbReference>
<proteinExistence type="predicted"/>
<dbReference type="OrthoDB" id="4338547at2"/>
<dbReference type="Pfam" id="PF18862">
    <property type="entry name" value="ApeA_NTD1"/>
    <property type="match status" value="1"/>
</dbReference>
<dbReference type="RefSeq" id="WP_146825319.1">
    <property type="nucleotide sequence ID" value="NZ_BAAAYQ010000001.1"/>
</dbReference>
<dbReference type="InterPro" id="IPR041223">
    <property type="entry name" value="ApeA_NTD"/>
</dbReference>
<comment type="caution">
    <text evidence="2">The sequence shown here is derived from an EMBL/GenBank/DDBJ whole genome shotgun (WGS) entry which is preliminary data.</text>
</comment>
<feature type="domain" description="ApeA N-terminal" evidence="1">
    <location>
        <begin position="14"/>
        <end position="310"/>
    </location>
</feature>
<dbReference type="AlphaFoldDB" id="A0A512HR88"/>
<name>A0A512HR88_9ACTN</name>
<evidence type="ECO:0000313" key="2">
    <source>
        <dbReference type="EMBL" id="GEO87972.1"/>
    </source>
</evidence>
<evidence type="ECO:0000313" key="3">
    <source>
        <dbReference type="Proteomes" id="UP000321769"/>
    </source>
</evidence>
<sequence length="473" mass="53427">MKVNESAFPDLLAHWWLPESPKHRVPGRLTWDPDRGGDLQLMGELRESVILDNRLAGGSVQEQRVRSSTSGRRYPVILGSHTNSAGYEEAFTLLNSLSLNSAGFRGLKEFPEHVSVGALLHGAWYAASDVVQADRAMFALTHLSDWVNLSGVRTDYPQLSGKRDAPSIVITAHDLPAFRTTHDDATIELRQQLAPVGDQARHSNRVDETWELAIEIEPMAELERFSDIAFDIRALVTIGVGKTADIVHAVLQHPEIHERALSGTPMPGLRGDITYLNRWAHQGSDISPVNGYDLFFDLDQFGGAPALRRWLTTAATYRTELRRVMATRYTESMYLEDRIMNTSAALERFDKVRRPDAPKVLRDGKWQAPSFVNRMVACVEYAGPGFTDVISEEASLWAKRVKSARNQLAHHDDPFRITGRVGDHVLVEQLYWLFVMCLFRECEAPSATFESIRRHGQIRWLAEQAHDHRDCER</sequence>
<dbReference type="Proteomes" id="UP000321769">
    <property type="component" value="Unassembled WGS sequence"/>
</dbReference>
<protein>
    <recommendedName>
        <fullName evidence="1">ApeA N-terminal domain-containing protein</fullName>
    </recommendedName>
</protein>